<dbReference type="Proteomes" id="UP001529510">
    <property type="component" value="Unassembled WGS sequence"/>
</dbReference>
<reference evidence="1 2" key="1">
    <citation type="submission" date="2024-05" db="EMBL/GenBank/DDBJ databases">
        <title>Genome sequencing and assembly of Indian major carp, Cirrhinus mrigala (Hamilton, 1822).</title>
        <authorList>
            <person name="Mohindra V."/>
            <person name="Chowdhury L.M."/>
            <person name="Lal K."/>
            <person name="Jena J.K."/>
        </authorList>
    </citation>
    <scope>NUCLEOTIDE SEQUENCE [LARGE SCALE GENOMIC DNA]</scope>
    <source>
        <strain evidence="1">CM1030</strain>
        <tissue evidence="1">Blood</tissue>
    </source>
</reference>
<dbReference type="InterPro" id="IPR001969">
    <property type="entry name" value="Aspartic_peptidase_AS"/>
</dbReference>
<evidence type="ECO:0000313" key="2">
    <source>
        <dbReference type="Proteomes" id="UP001529510"/>
    </source>
</evidence>
<dbReference type="InterPro" id="IPR021109">
    <property type="entry name" value="Peptidase_aspartic_dom_sf"/>
</dbReference>
<protein>
    <submittedName>
        <fullName evidence="1">Uncharacterized protein</fullName>
    </submittedName>
</protein>
<dbReference type="PROSITE" id="PS00141">
    <property type="entry name" value="ASP_PROTEASE"/>
    <property type="match status" value="1"/>
</dbReference>
<dbReference type="EMBL" id="JAMKFB020000015">
    <property type="protein sequence ID" value="KAL0173712.1"/>
    <property type="molecule type" value="Genomic_DNA"/>
</dbReference>
<comment type="caution">
    <text evidence="1">The sequence shown here is derived from an EMBL/GenBank/DDBJ whole genome shotgun (WGS) entry which is preliminary data.</text>
</comment>
<name>A0ABD0PIR4_CIRMR</name>
<accession>A0ABD0PIR4</accession>
<proteinExistence type="predicted"/>
<sequence>MYTSPFQMAVLYTSPSYISSSLVPQSPAKASRDKVPSHKALSATYDVSLNVHCQHLNVLTSSTMPSSSSFCVRPPIRFEFPTFGNSCETADVLNFVEQCENFLKIRPLPSAELSERTCTELTDWKSFKNALMAAFLSDDYLLEVEKKLNMMLGISDEELVSPILNNMNPRVAGCLQGTANTVKQLLKVGSLVEKDCMGAKDYWLKVVTQNNKVKNSKTAAKHTSNKNLAGVTLAQAHPIMSLLGVPVKVNAQEVKAVIDTGSTFTLMQEKEWYQLKGKAQSVITSIPQRCIMADGTIHQTRDLQKIHYQWHDKDFSVNTYILKDTHLAFPPIAALNFLSATGDILELGQGKYGLPSGKGYIYHPFLPSSSPAARTAKPSDPEHSLMVARLSLYYALPPIGGLPELAPFIPELTQWDSRKS</sequence>
<gene>
    <name evidence="1" type="ORF">M9458_029680</name>
</gene>
<dbReference type="SUPFAM" id="SSF50630">
    <property type="entry name" value="Acid proteases"/>
    <property type="match status" value="1"/>
</dbReference>
<organism evidence="1 2">
    <name type="scientific">Cirrhinus mrigala</name>
    <name type="common">Mrigala</name>
    <dbReference type="NCBI Taxonomy" id="683832"/>
    <lineage>
        <taxon>Eukaryota</taxon>
        <taxon>Metazoa</taxon>
        <taxon>Chordata</taxon>
        <taxon>Craniata</taxon>
        <taxon>Vertebrata</taxon>
        <taxon>Euteleostomi</taxon>
        <taxon>Actinopterygii</taxon>
        <taxon>Neopterygii</taxon>
        <taxon>Teleostei</taxon>
        <taxon>Ostariophysi</taxon>
        <taxon>Cypriniformes</taxon>
        <taxon>Cyprinidae</taxon>
        <taxon>Labeoninae</taxon>
        <taxon>Labeonini</taxon>
        <taxon>Cirrhinus</taxon>
    </lineage>
</organism>
<dbReference type="AlphaFoldDB" id="A0ABD0PIR4"/>
<evidence type="ECO:0000313" key="1">
    <source>
        <dbReference type="EMBL" id="KAL0173712.1"/>
    </source>
</evidence>
<dbReference type="Gene3D" id="2.40.70.10">
    <property type="entry name" value="Acid Proteases"/>
    <property type="match status" value="1"/>
</dbReference>
<keyword evidence="2" id="KW-1185">Reference proteome</keyword>